<dbReference type="GO" id="GO:0003700">
    <property type="term" value="F:DNA-binding transcription factor activity"/>
    <property type="evidence" value="ECO:0007669"/>
    <property type="project" value="InterPro"/>
</dbReference>
<protein>
    <submittedName>
        <fullName evidence="2">Helix-turn-helix transcriptional regulator</fullName>
    </submittedName>
</protein>
<gene>
    <name evidence="2" type="ORF">G6034_14730</name>
</gene>
<reference evidence="2 3" key="1">
    <citation type="submission" date="2020-02" db="EMBL/GenBank/DDBJ databases">
        <title>Genome sequence of strain AETb3-4.</title>
        <authorList>
            <person name="Gao J."/>
            <person name="Zhang X."/>
        </authorList>
    </citation>
    <scope>NUCLEOTIDE SEQUENCE [LARGE SCALE GENOMIC DNA]</scope>
    <source>
        <strain evidence="2 3">AETb3-4</strain>
    </source>
</reference>
<dbReference type="InterPro" id="IPR036390">
    <property type="entry name" value="WH_DNA-bd_sf"/>
</dbReference>
<accession>A0A7Y7IIV9</accession>
<dbReference type="Pfam" id="PF01022">
    <property type="entry name" value="HTH_5"/>
    <property type="match status" value="1"/>
</dbReference>
<sequence>MLAANGPQDVPAICQGLNLSPSHVRHQLKALSRGGFVAIACTPALGTRPKYAVNARQVNMGLSELLVDFGVTPE</sequence>
<feature type="domain" description="HTH arsR-type" evidence="1">
    <location>
        <begin position="4"/>
        <end position="37"/>
    </location>
</feature>
<proteinExistence type="predicted"/>
<dbReference type="AlphaFoldDB" id="A0A7Y7IIV9"/>
<evidence type="ECO:0000313" key="3">
    <source>
        <dbReference type="Proteomes" id="UP000543556"/>
    </source>
</evidence>
<dbReference type="Proteomes" id="UP000543556">
    <property type="component" value="Unassembled WGS sequence"/>
</dbReference>
<dbReference type="RefSeq" id="WP_176635859.1">
    <property type="nucleotide sequence ID" value="NZ_JAAMFM010000025.1"/>
</dbReference>
<dbReference type="InterPro" id="IPR036388">
    <property type="entry name" value="WH-like_DNA-bd_sf"/>
</dbReference>
<dbReference type="EMBL" id="JAAMFM010000025">
    <property type="protein sequence ID" value="NVM96133.1"/>
    <property type="molecule type" value="Genomic_DNA"/>
</dbReference>
<dbReference type="InterPro" id="IPR001845">
    <property type="entry name" value="HTH_ArsR_DNA-bd_dom"/>
</dbReference>
<evidence type="ECO:0000259" key="1">
    <source>
        <dbReference type="Pfam" id="PF01022"/>
    </source>
</evidence>
<comment type="caution">
    <text evidence="2">The sequence shown here is derived from an EMBL/GenBank/DDBJ whole genome shotgun (WGS) entry which is preliminary data.</text>
</comment>
<evidence type="ECO:0000313" key="2">
    <source>
        <dbReference type="EMBL" id="NVM96133.1"/>
    </source>
</evidence>
<dbReference type="SUPFAM" id="SSF46785">
    <property type="entry name" value="Winged helix' DNA-binding domain"/>
    <property type="match status" value="1"/>
</dbReference>
<keyword evidence="3" id="KW-1185">Reference proteome</keyword>
<name>A0A7Y7IIV9_9MICC</name>
<organism evidence="2 3">
    <name type="scientific">Arthrobacter wenxiniae</name>
    <dbReference type="NCBI Taxonomy" id="2713570"/>
    <lineage>
        <taxon>Bacteria</taxon>
        <taxon>Bacillati</taxon>
        <taxon>Actinomycetota</taxon>
        <taxon>Actinomycetes</taxon>
        <taxon>Micrococcales</taxon>
        <taxon>Micrococcaceae</taxon>
        <taxon>Arthrobacter</taxon>
    </lineage>
</organism>
<dbReference type="Gene3D" id="1.10.10.10">
    <property type="entry name" value="Winged helix-like DNA-binding domain superfamily/Winged helix DNA-binding domain"/>
    <property type="match status" value="1"/>
</dbReference>